<dbReference type="PANTHER" id="PTHR44846:SF17">
    <property type="entry name" value="GNTR-FAMILY TRANSCRIPTIONAL REGULATOR"/>
    <property type="match status" value="1"/>
</dbReference>
<dbReference type="PANTHER" id="PTHR44846">
    <property type="entry name" value="MANNOSYL-D-GLYCERATE TRANSPORT/METABOLISM SYSTEM REPRESSOR MNGR-RELATED"/>
    <property type="match status" value="1"/>
</dbReference>
<keyword evidence="1" id="KW-0805">Transcription regulation</keyword>
<keyword evidence="6" id="KW-1185">Reference proteome</keyword>
<protein>
    <submittedName>
        <fullName evidence="5">DNA-binding transcriptional regulator, GntR family</fullName>
    </submittedName>
</protein>
<evidence type="ECO:0000256" key="3">
    <source>
        <dbReference type="ARBA" id="ARBA00023163"/>
    </source>
</evidence>
<dbReference type="Pfam" id="PF07702">
    <property type="entry name" value="UTRA"/>
    <property type="match status" value="1"/>
</dbReference>
<evidence type="ECO:0000313" key="5">
    <source>
        <dbReference type="EMBL" id="SDU91288.1"/>
    </source>
</evidence>
<dbReference type="AlphaFoldDB" id="A0A1H2MEB1"/>
<dbReference type="Gene3D" id="1.10.10.10">
    <property type="entry name" value="Winged helix-like DNA-binding domain superfamily/Winged helix DNA-binding domain"/>
    <property type="match status" value="1"/>
</dbReference>
<dbReference type="InterPro" id="IPR036388">
    <property type="entry name" value="WH-like_DNA-bd_sf"/>
</dbReference>
<dbReference type="Pfam" id="PF00392">
    <property type="entry name" value="GntR"/>
    <property type="match status" value="1"/>
</dbReference>
<evidence type="ECO:0000259" key="4">
    <source>
        <dbReference type="PROSITE" id="PS50949"/>
    </source>
</evidence>
<dbReference type="OrthoDB" id="3194402at2"/>
<dbReference type="Proteomes" id="UP000198825">
    <property type="component" value="Chromosome I"/>
</dbReference>
<dbReference type="EMBL" id="LT629799">
    <property type="protein sequence ID" value="SDU91288.1"/>
    <property type="molecule type" value="Genomic_DNA"/>
</dbReference>
<gene>
    <name evidence="5" type="ORF">SAMN04488544_1869</name>
</gene>
<name>A0A1H2MEB1_9ACTN</name>
<dbReference type="GO" id="GO:0003700">
    <property type="term" value="F:DNA-binding transcription factor activity"/>
    <property type="evidence" value="ECO:0007669"/>
    <property type="project" value="InterPro"/>
</dbReference>
<accession>A0A1H2MEB1</accession>
<dbReference type="CDD" id="cd07377">
    <property type="entry name" value="WHTH_GntR"/>
    <property type="match status" value="1"/>
</dbReference>
<dbReference type="InterPro" id="IPR036390">
    <property type="entry name" value="WH_DNA-bd_sf"/>
</dbReference>
<dbReference type="SUPFAM" id="SSF46785">
    <property type="entry name" value="Winged helix' DNA-binding domain"/>
    <property type="match status" value="1"/>
</dbReference>
<dbReference type="InterPro" id="IPR050679">
    <property type="entry name" value="Bact_HTH_transcr_reg"/>
</dbReference>
<evidence type="ECO:0000256" key="2">
    <source>
        <dbReference type="ARBA" id="ARBA00023125"/>
    </source>
</evidence>
<keyword evidence="3" id="KW-0804">Transcription</keyword>
<dbReference type="GO" id="GO:0003677">
    <property type="term" value="F:DNA binding"/>
    <property type="evidence" value="ECO:0007669"/>
    <property type="project" value="UniProtKB-KW"/>
</dbReference>
<dbReference type="SUPFAM" id="SSF64288">
    <property type="entry name" value="Chorismate lyase-like"/>
    <property type="match status" value="1"/>
</dbReference>
<dbReference type="GO" id="GO:0045892">
    <property type="term" value="P:negative regulation of DNA-templated transcription"/>
    <property type="evidence" value="ECO:0007669"/>
    <property type="project" value="TreeGrafter"/>
</dbReference>
<organism evidence="5 6">
    <name type="scientific">Microlunatus sagamiharensis</name>
    <dbReference type="NCBI Taxonomy" id="546874"/>
    <lineage>
        <taxon>Bacteria</taxon>
        <taxon>Bacillati</taxon>
        <taxon>Actinomycetota</taxon>
        <taxon>Actinomycetes</taxon>
        <taxon>Propionibacteriales</taxon>
        <taxon>Propionibacteriaceae</taxon>
        <taxon>Microlunatus</taxon>
    </lineage>
</organism>
<dbReference type="InterPro" id="IPR028978">
    <property type="entry name" value="Chorismate_lyase_/UTRA_dom_sf"/>
</dbReference>
<dbReference type="PROSITE" id="PS50949">
    <property type="entry name" value="HTH_GNTR"/>
    <property type="match status" value="1"/>
</dbReference>
<reference evidence="6" key="1">
    <citation type="submission" date="2016-10" db="EMBL/GenBank/DDBJ databases">
        <authorList>
            <person name="Varghese N."/>
            <person name="Submissions S."/>
        </authorList>
    </citation>
    <scope>NUCLEOTIDE SEQUENCE [LARGE SCALE GENOMIC DNA]</scope>
    <source>
        <strain evidence="6">DSM 21743</strain>
    </source>
</reference>
<dbReference type="Gene3D" id="3.40.1410.10">
    <property type="entry name" value="Chorismate lyase-like"/>
    <property type="match status" value="1"/>
</dbReference>
<evidence type="ECO:0000256" key="1">
    <source>
        <dbReference type="ARBA" id="ARBA00023015"/>
    </source>
</evidence>
<evidence type="ECO:0000313" key="6">
    <source>
        <dbReference type="Proteomes" id="UP000198825"/>
    </source>
</evidence>
<dbReference type="InterPro" id="IPR000524">
    <property type="entry name" value="Tscrpt_reg_HTH_GntR"/>
</dbReference>
<keyword evidence="2 5" id="KW-0238">DNA-binding</keyword>
<proteinExistence type="predicted"/>
<dbReference type="RefSeq" id="WP_091074183.1">
    <property type="nucleotide sequence ID" value="NZ_LT629799.1"/>
</dbReference>
<dbReference type="InterPro" id="IPR011663">
    <property type="entry name" value="UTRA"/>
</dbReference>
<dbReference type="STRING" id="546874.SAMN04488544_1869"/>
<dbReference type="SMART" id="SM00345">
    <property type="entry name" value="HTH_GNTR"/>
    <property type="match status" value="1"/>
</dbReference>
<feature type="domain" description="HTH gntR-type" evidence="4">
    <location>
        <begin position="20"/>
        <end position="88"/>
    </location>
</feature>
<dbReference type="SMART" id="SM00866">
    <property type="entry name" value="UTRA"/>
    <property type="match status" value="1"/>
</dbReference>
<sequence>MTQAAPGRELDITLDRSSSTPLYHQLAQSIEHAITSGELAPGDRLENELSLTERLGLSRPTARQAIQELVKKGLLVRKRGVGTQVVRSQFRRDERLSSLNEDLAKAGRVPSSRLLDFTVGPLDDDVRDALEGDQVTEGDFVTIRRLRLADGVPLAILTNYLPARFEIARADVEEGRSLYGHLRTLGVNLKIAHQRISARLMTEEEAGLLDSEVPSACLTVERTAYDDVGQFVELGRHVYQAAHYSIQSSLVV</sequence>
<dbReference type="PRINTS" id="PR00035">
    <property type="entry name" value="HTHGNTR"/>
</dbReference>